<dbReference type="EMBL" id="CP000828">
    <property type="protein sequence ID" value="ABW27592.1"/>
    <property type="molecule type" value="Genomic_DNA"/>
</dbReference>
<proteinExistence type="predicted"/>
<evidence type="ECO:0008006" key="3">
    <source>
        <dbReference type="Google" id="ProtNLM"/>
    </source>
</evidence>
<dbReference type="REBASE" id="16405">
    <property type="entry name" value="AmaMORF2583P"/>
</dbReference>
<reference evidence="1 2" key="1">
    <citation type="journal article" date="2008" name="Proc. Natl. Acad. Sci. U.S.A.">
        <title>Niche adaptation and genome expansion in the chlorophyll d-producing cyanobacterium Acaryochloris marina.</title>
        <authorList>
            <person name="Swingley W.D."/>
            <person name="Chen M."/>
            <person name="Cheung P.C."/>
            <person name="Conrad A.L."/>
            <person name="Dejesa L.C."/>
            <person name="Hao J."/>
            <person name="Honchak B.M."/>
            <person name="Karbach L.E."/>
            <person name="Kurdoglu A."/>
            <person name="Lahiri S."/>
            <person name="Mastrian S.D."/>
            <person name="Miyashita H."/>
            <person name="Page L."/>
            <person name="Ramakrishna P."/>
            <person name="Satoh S."/>
            <person name="Sattley W.M."/>
            <person name="Shimada Y."/>
            <person name="Taylor H.L."/>
            <person name="Tomo T."/>
            <person name="Tsuchiya T."/>
            <person name="Wang Z.T."/>
            <person name="Raymond J."/>
            <person name="Mimuro M."/>
            <person name="Blankenship R.E."/>
            <person name="Touchman J.W."/>
        </authorList>
    </citation>
    <scope>NUCLEOTIDE SEQUENCE [LARGE SCALE GENOMIC DNA]</scope>
    <source>
        <strain evidence="2">MBIC 11017</strain>
    </source>
</reference>
<dbReference type="STRING" id="329726.AM1_2584"/>
<organism evidence="1 2">
    <name type="scientific">Acaryochloris marina (strain MBIC 11017)</name>
    <dbReference type="NCBI Taxonomy" id="329726"/>
    <lineage>
        <taxon>Bacteria</taxon>
        <taxon>Bacillati</taxon>
        <taxon>Cyanobacteriota</taxon>
        <taxon>Cyanophyceae</taxon>
        <taxon>Acaryochloridales</taxon>
        <taxon>Acaryochloridaceae</taxon>
        <taxon>Acaryochloris</taxon>
    </lineage>
</organism>
<dbReference type="HOGENOM" id="CLU_088903_0_0_3"/>
<dbReference type="Proteomes" id="UP000000268">
    <property type="component" value="Chromosome"/>
</dbReference>
<keyword evidence="2" id="KW-1185">Reference proteome</keyword>
<evidence type="ECO:0000313" key="2">
    <source>
        <dbReference type="Proteomes" id="UP000000268"/>
    </source>
</evidence>
<dbReference type="AlphaFoldDB" id="B0C6N6"/>
<accession>B0C6N6</accession>
<dbReference type="InterPro" id="IPR018575">
    <property type="entry name" value="Restrct_endonuc_II_Eco29kI"/>
</dbReference>
<name>B0C6N6_ACAM1</name>
<dbReference type="Pfam" id="PF09517">
    <property type="entry name" value="RE_Eco29kI"/>
    <property type="match status" value="1"/>
</dbReference>
<dbReference type="KEGG" id="amr:AM1_2584"/>
<evidence type="ECO:0000313" key="1">
    <source>
        <dbReference type="EMBL" id="ABW27592.1"/>
    </source>
</evidence>
<gene>
    <name evidence="1" type="ordered locus">AM1_2584</name>
</gene>
<dbReference type="eggNOG" id="COG0863">
    <property type="taxonomic scope" value="Bacteria"/>
</dbReference>
<sequence length="229" mass="26245">MWRCFAYGYRSKFSHMNSFDRSKHVYVSPDFDEIIKDTIRFFNGTPVHSIPVPTRFHGTGVYALYCIAKSGIYSRFNSVNRTAFHIPIYVGKAVPKGWRQARQSSSSDTKSYELNNRIREHSRSIEIGEGVNSSDFFCRFMILEGKESDLIGTVEAALIRKYQPLWNTLIDGFGNHDPGKGRYEQAKSDWDVCHPGRLWAEKCQGVHANKADLLQSIEAFMNELNEEDA</sequence>
<protein>
    <recommendedName>
        <fullName evidence="3">Eco29kI family restriction endonuclease</fullName>
    </recommendedName>
</protein>